<protein>
    <submittedName>
        <fullName evidence="6">CysZ-like protein</fullName>
    </submittedName>
</protein>
<sequence length="245" mass="26679">MLIQTVIAAARDVFSPALRRILWKSIGLTIALLALVWVVLTRLLDTFLSTHDLSASYPILDSFAFFLAGFGLFLGLFYLLPAVSAIVAGYFLDDVAEIVERKHYPADLPGQALPFGKAILYGLRFGALSLAVNLVALLLLFVPGINIGVFFIANAYLLSREYFELAAGRFWSPEEVKLLRYEHRGTVLAAGAVLAGLVLVPILNLVTPIFGAAMMVHLHKGLMARRLADGRAGSPLRVEVGRRAS</sequence>
<feature type="transmembrane region" description="Helical" evidence="5">
    <location>
        <begin position="21"/>
        <end position="43"/>
    </location>
</feature>
<dbReference type="AlphaFoldDB" id="A0A0H1RFE5"/>
<dbReference type="RefSeq" id="WP_047187959.1">
    <property type="nucleotide sequence ID" value="NZ_LCYG01000016.1"/>
</dbReference>
<name>A0A0H1RFE5_9HYPH</name>
<feature type="transmembrane region" description="Helical" evidence="5">
    <location>
        <begin position="63"/>
        <end position="92"/>
    </location>
</feature>
<keyword evidence="4 5" id="KW-0472">Membrane</keyword>
<feature type="transmembrane region" description="Helical" evidence="5">
    <location>
        <begin position="187"/>
        <end position="216"/>
    </location>
</feature>
<feature type="transmembrane region" description="Helical" evidence="5">
    <location>
        <begin position="127"/>
        <end position="153"/>
    </location>
</feature>
<dbReference type="Pfam" id="PF07264">
    <property type="entry name" value="EI24"/>
    <property type="match status" value="1"/>
</dbReference>
<evidence type="ECO:0000256" key="4">
    <source>
        <dbReference type="ARBA" id="ARBA00023136"/>
    </source>
</evidence>
<accession>A0A0H1RFE5</accession>
<organism evidence="6 7">
    <name type="scientific">Microvirga vignae</name>
    <dbReference type="NCBI Taxonomy" id="1225564"/>
    <lineage>
        <taxon>Bacteria</taxon>
        <taxon>Pseudomonadati</taxon>
        <taxon>Pseudomonadota</taxon>
        <taxon>Alphaproteobacteria</taxon>
        <taxon>Hyphomicrobiales</taxon>
        <taxon>Methylobacteriaceae</taxon>
        <taxon>Microvirga</taxon>
    </lineage>
</organism>
<proteinExistence type="predicted"/>
<dbReference type="EMBL" id="LCYG01000016">
    <property type="protein sequence ID" value="KLK93915.1"/>
    <property type="molecule type" value="Genomic_DNA"/>
</dbReference>
<reference evidence="6 7" key="1">
    <citation type="submission" date="2015-05" db="EMBL/GenBank/DDBJ databases">
        <title>Draft genome sequence of Microvirga vignae strain BR3299, a novel nitrogen fixing bacteria isolated from Brazil semi-aired region.</title>
        <authorList>
            <person name="Zilli J.E."/>
            <person name="Passos S.R."/>
            <person name="Leite J."/>
            <person name="Baldani J.I."/>
            <person name="Xavier G.R."/>
            <person name="Rumjaneck N.G."/>
            <person name="Simoes-Araujo J.L."/>
        </authorList>
    </citation>
    <scope>NUCLEOTIDE SEQUENCE [LARGE SCALE GENOMIC DNA]</scope>
    <source>
        <strain evidence="6 7">BR3299</strain>
    </source>
</reference>
<keyword evidence="2 5" id="KW-0812">Transmembrane</keyword>
<dbReference type="OrthoDB" id="5421146at2"/>
<evidence type="ECO:0000256" key="5">
    <source>
        <dbReference type="SAM" id="Phobius"/>
    </source>
</evidence>
<keyword evidence="7" id="KW-1185">Reference proteome</keyword>
<evidence type="ECO:0000256" key="3">
    <source>
        <dbReference type="ARBA" id="ARBA00022989"/>
    </source>
</evidence>
<keyword evidence="3 5" id="KW-1133">Transmembrane helix</keyword>
<dbReference type="STRING" id="1225564.AA309_05360"/>
<gene>
    <name evidence="6" type="ORF">AA309_05360</name>
</gene>
<evidence type="ECO:0000313" key="6">
    <source>
        <dbReference type="EMBL" id="KLK93915.1"/>
    </source>
</evidence>
<evidence type="ECO:0000256" key="2">
    <source>
        <dbReference type="ARBA" id="ARBA00022692"/>
    </source>
</evidence>
<dbReference type="NCBIfam" id="NF009407">
    <property type="entry name" value="PRK12768.1"/>
    <property type="match status" value="1"/>
</dbReference>
<comment type="caution">
    <text evidence="6">The sequence shown here is derived from an EMBL/GenBank/DDBJ whole genome shotgun (WGS) entry which is preliminary data.</text>
</comment>
<comment type="subcellular location">
    <subcellularLocation>
        <location evidence="1">Membrane</location>
        <topology evidence="1">Multi-pass membrane protein</topology>
    </subcellularLocation>
</comment>
<evidence type="ECO:0000313" key="7">
    <source>
        <dbReference type="Proteomes" id="UP000035489"/>
    </source>
</evidence>
<evidence type="ECO:0000256" key="1">
    <source>
        <dbReference type="ARBA" id="ARBA00004141"/>
    </source>
</evidence>
<dbReference type="Proteomes" id="UP000035489">
    <property type="component" value="Unassembled WGS sequence"/>
</dbReference>
<dbReference type="InterPro" id="IPR059112">
    <property type="entry name" value="CysZ/EI24"/>
</dbReference>